<dbReference type="EMBL" id="BARV01014692">
    <property type="protein sequence ID" value="GAI22035.1"/>
    <property type="molecule type" value="Genomic_DNA"/>
</dbReference>
<organism evidence="1">
    <name type="scientific">marine sediment metagenome</name>
    <dbReference type="NCBI Taxonomy" id="412755"/>
    <lineage>
        <taxon>unclassified sequences</taxon>
        <taxon>metagenomes</taxon>
        <taxon>ecological metagenomes</taxon>
    </lineage>
</organism>
<comment type="caution">
    <text evidence="1">The sequence shown here is derived from an EMBL/GenBank/DDBJ whole genome shotgun (WGS) entry which is preliminary data.</text>
</comment>
<sequence length="298" mass="34262">EKLLKKGLTEVPDSVNLKEALADFYLDQRNFTAAEPLLAELEERISEKPFWQLLKGKEALLKGRARQAIKYLTKAHQSRDDTQTTFLLAQACRQVGELGLAKGYLQTVVSRTRASDVRAILISVLLDLRDYAEAARHAKVLVQANEKDSRAWLLLARAQIGAGNQKDVFHSLRQAIKYDPDNPQPHLMMAVLEEKRENLAKAEEIFKKALATGKNKQICYLQLLYFYQRHKKGQPEAFDKKIQTVVKEAKEEFPDVYWDIFLLPADPDARMKVLEERLKKDQDDINSLRALASFFRFF</sequence>
<dbReference type="SUPFAM" id="SSF48452">
    <property type="entry name" value="TPR-like"/>
    <property type="match status" value="2"/>
</dbReference>
<evidence type="ECO:0000313" key="1">
    <source>
        <dbReference type="EMBL" id="GAI22035.1"/>
    </source>
</evidence>
<accession>X1N5D2</accession>
<dbReference type="Pfam" id="PF13432">
    <property type="entry name" value="TPR_16"/>
    <property type="match status" value="2"/>
</dbReference>
<dbReference type="InterPro" id="IPR011990">
    <property type="entry name" value="TPR-like_helical_dom_sf"/>
</dbReference>
<dbReference type="Gene3D" id="1.25.40.10">
    <property type="entry name" value="Tetratricopeptide repeat domain"/>
    <property type="match status" value="1"/>
</dbReference>
<dbReference type="PROSITE" id="PS50005">
    <property type="entry name" value="TPR"/>
    <property type="match status" value="1"/>
</dbReference>
<gene>
    <name evidence="1" type="ORF">S06H3_25511</name>
</gene>
<proteinExistence type="predicted"/>
<feature type="non-terminal residue" evidence="1">
    <location>
        <position position="1"/>
    </location>
</feature>
<dbReference type="SMART" id="SM00028">
    <property type="entry name" value="TPR"/>
    <property type="match status" value="3"/>
</dbReference>
<dbReference type="AlphaFoldDB" id="X1N5D2"/>
<reference evidence="1" key="1">
    <citation type="journal article" date="2014" name="Front. Microbiol.">
        <title>High frequency of phylogenetically diverse reductive dehalogenase-homologous genes in deep subseafloor sedimentary metagenomes.</title>
        <authorList>
            <person name="Kawai M."/>
            <person name="Futagami T."/>
            <person name="Toyoda A."/>
            <person name="Takaki Y."/>
            <person name="Nishi S."/>
            <person name="Hori S."/>
            <person name="Arai W."/>
            <person name="Tsubouchi T."/>
            <person name="Morono Y."/>
            <person name="Uchiyama I."/>
            <person name="Ito T."/>
            <person name="Fujiyama A."/>
            <person name="Inagaki F."/>
            <person name="Takami H."/>
        </authorList>
    </citation>
    <scope>NUCLEOTIDE SEQUENCE</scope>
    <source>
        <strain evidence="1">Expedition CK06-06</strain>
    </source>
</reference>
<protein>
    <submittedName>
        <fullName evidence="1">Uncharacterized protein</fullName>
    </submittedName>
</protein>
<dbReference type="InterPro" id="IPR019734">
    <property type="entry name" value="TPR_rpt"/>
</dbReference>
<name>X1N5D2_9ZZZZ</name>